<dbReference type="Gene3D" id="3.30.70.1350">
    <property type="entry name" value="Cation efflux protein, cytoplasmic domain"/>
    <property type="match status" value="1"/>
</dbReference>
<dbReference type="InterPro" id="IPR027469">
    <property type="entry name" value="Cation_efflux_TMD_sf"/>
</dbReference>
<keyword evidence="5 7" id="KW-1133">Transmembrane helix</keyword>
<dbReference type="Pfam" id="PF16916">
    <property type="entry name" value="ZT_dimer"/>
    <property type="match status" value="1"/>
</dbReference>
<sequence>MNRYQKAQKVATYGVLGNLFLLIIKLWAGLAFHSQAMLADGINSLGDVFASSMTFLGNKVASRPQDEDHPFGHGKAEYIFSFLIAIAMLAVAARTLYSSFMSIIEGNTIVFSPFLVVVCAATILVKSCLYVYAKRAASQENNLLILANAQDHRNDVFVTLGTLLGIAGSSLGWNFLDGAVGIAISLWIAYTGVVIFIKAYRVLMDTGLGETTYRRIADIVSAVDGVDHIDSIEAKPVGFQYILFVKVSVDGEMSVNQSHAIAATIRYSLKELGDVSDVMVHINPC</sequence>
<dbReference type="SUPFAM" id="SSF161111">
    <property type="entry name" value="Cation efflux protein transmembrane domain-like"/>
    <property type="match status" value="1"/>
</dbReference>
<evidence type="ECO:0000256" key="2">
    <source>
        <dbReference type="ARBA" id="ARBA00008114"/>
    </source>
</evidence>
<proteinExistence type="inferred from homology"/>
<comment type="caution">
    <text evidence="10">The sequence shown here is derived from an EMBL/GenBank/DDBJ whole genome shotgun (WGS) entry which is preliminary data.</text>
</comment>
<dbReference type="Proteomes" id="UP000623172">
    <property type="component" value="Unassembled WGS sequence"/>
</dbReference>
<dbReference type="SUPFAM" id="SSF160240">
    <property type="entry name" value="Cation efflux protein cytoplasmic domain-like"/>
    <property type="match status" value="1"/>
</dbReference>
<dbReference type="Pfam" id="PF01545">
    <property type="entry name" value="Cation_efflux"/>
    <property type="match status" value="1"/>
</dbReference>
<gene>
    <name evidence="10" type="ORF">H8696_04415</name>
</gene>
<keyword evidence="4 7" id="KW-0812">Transmembrane</keyword>
<reference evidence="10" key="1">
    <citation type="submission" date="2020-08" db="EMBL/GenBank/DDBJ databases">
        <title>Genome public.</title>
        <authorList>
            <person name="Liu C."/>
            <person name="Sun Q."/>
        </authorList>
    </citation>
    <scope>NUCLEOTIDE SEQUENCE</scope>
    <source>
        <strain evidence="10">NSJ-53</strain>
    </source>
</reference>
<feature type="transmembrane region" description="Helical" evidence="7">
    <location>
        <begin position="109"/>
        <end position="133"/>
    </location>
</feature>
<dbReference type="PANTHER" id="PTHR43840">
    <property type="entry name" value="MITOCHONDRIAL METAL TRANSPORTER 1-RELATED"/>
    <property type="match status" value="1"/>
</dbReference>
<evidence type="ECO:0000256" key="4">
    <source>
        <dbReference type="ARBA" id="ARBA00022692"/>
    </source>
</evidence>
<dbReference type="InterPro" id="IPR002524">
    <property type="entry name" value="Cation_efflux"/>
</dbReference>
<evidence type="ECO:0000259" key="8">
    <source>
        <dbReference type="Pfam" id="PF01545"/>
    </source>
</evidence>
<evidence type="ECO:0000256" key="7">
    <source>
        <dbReference type="SAM" id="Phobius"/>
    </source>
</evidence>
<evidence type="ECO:0000256" key="6">
    <source>
        <dbReference type="ARBA" id="ARBA00023136"/>
    </source>
</evidence>
<feature type="domain" description="Cation efflux protein transmembrane" evidence="8">
    <location>
        <begin position="12"/>
        <end position="204"/>
    </location>
</feature>
<evidence type="ECO:0000259" key="9">
    <source>
        <dbReference type="Pfam" id="PF16916"/>
    </source>
</evidence>
<feature type="domain" description="Cation efflux protein cytoplasmic" evidence="9">
    <location>
        <begin position="210"/>
        <end position="285"/>
    </location>
</feature>
<keyword evidence="11" id="KW-1185">Reference proteome</keyword>
<evidence type="ECO:0000256" key="5">
    <source>
        <dbReference type="ARBA" id="ARBA00022989"/>
    </source>
</evidence>
<dbReference type="NCBIfam" id="TIGR01297">
    <property type="entry name" value="CDF"/>
    <property type="match status" value="1"/>
</dbReference>
<dbReference type="RefSeq" id="WP_249315151.1">
    <property type="nucleotide sequence ID" value="NZ_JACRSR010000001.1"/>
</dbReference>
<comment type="subcellular location">
    <subcellularLocation>
        <location evidence="1">Membrane</location>
        <topology evidence="1">Multi-pass membrane protein</topology>
    </subcellularLocation>
</comment>
<comment type="similarity">
    <text evidence="2">Belongs to the cation diffusion facilitator (CDF) transporter (TC 2.A.4) family.</text>
</comment>
<keyword evidence="3" id="KW-0813">Transport</keyword>
<dbReference type="InterPro" id="IPR036837">
    <property type="entry name" value="Cation_efflux_CTD_sf"/>
</dbReference>
<protein>
    <submittedName>
        <fullName evidence="10">Cation transporter</fullName>
    </submittedName>
</protein>
<evidence type="ECO:0000256" key="1">
    <source>
        <dbReference type="ARBA" id="ARBA00004141"/>
    </source>
</evidence>
<evidence type="ECO:0000256" key="3">
    <source>
        <dbReference type="ARBA" id="ARBA00022448"/>
    </source>
</evidence>
<dbReference type="EMBL" id="JACRSR010000001">
    <property type="protein sequence ID" value="MBC8531089.1"/>
    <property type="molecule type" value="Genomic_DNA"/>
</dbReference>
<dbReference type="InterPro" id="IPR027470">
    <property type="entry name" value="Cation_efflux_CTD"/>
</dbReference>
<dbReference type="InterPro" id="IPR050291">
    <property type="entry name" value="CDF_Transporter"/>
</dbReference>
<dbReference type="AlphaFoldDB" id="A0A926D562"/>
<evidence type="ECO:0000313" key="10">
    <source>
        <dbReference type="EMBL" id="MBC8531089.1"/>
    </source>
</evidence>
<dbReference type="Gene3D" id="1.20.1510.10">
    <property type="entry name" value="Cation efflux protein transmembrane domain"/>
    <property type="match status" value="1"/>
</dbReference>
<organism evidence="10 11">
    <name type="scientific">Gehongia tenuis</name>
    <dbReference type="NCBI Taxonomy" id="2763655"/>
    <lineage>
        <taxon>Bacteria</taxon>
        <taxon>Bacillati</taxon>
        <taxon>Bacillota</taxon>
        <taxon>Clostridia</taxon>
        <taxon>Christensenellales</taxon>
        <taxon>Christensenellaceae</taxon>
        <taxon>Gehongia</taxon>
    </lineage>
</organism>
<feature type="transmembrane region" description="Helical" evidence="7">
    <location>
        <begin position="179"/>
        <end position="197"/>
    </location>
</feature>
<dbReference type="GO" id="GO:0016020">
    <property type="term" value="C:membrane"/>
    <property type="evidence" value="ECO:0007669"/>
    <property type="project" value="UniProtKB-SubCell"/>
</dbReference>
<name>A0A926D562_9FIRM</name>
<dbReference type="InterPro" id="IPR058533">
    <property type="entry name" value="Cation_efflux_TM"/>
</dbReference>
<feature type="transmembrane region" description="Helical" evidence="7">
    <location>
        <begin position="12"/>
        <end position="30"/>
    </location>
</feature>
<dbReference type="PANTHER" id="PTHR43840:SF15">
    <property type="entry name" value="MITOCHONDRIAL METAL TRANSPORTER 1-RELATED"/>
    <property type="match status" value="1"/>
</dbReference>
<dbReference type="GO" id="GO:0008324">
    <property type="term" value="F:monoatomic cation transmembrane transporter activity"/>
    <property type="evidence" value="ECO:0007669"/>
    <property type="project" value="InterPro"/>
</dbReference>
<accession>A0A926D562</accession>
<keyword evidence="6 7" id="KW-0472">Membrane</keyword>
<feature type="transmembrane region" description="Helical" evidence="7">
    <location>
        <begin position="78"/>
        <end position="97"/>
    </location>
</feature>
<dbReference type="FunFam" id="1.20.1510.10:FF:000006">
    <property type="entry name" value="Divalent cation efflux transporter"/>
    <property type="match status" value="1"/>
</dbReference>
<evidence type="ECO:0000313" key="11">
    <source>
        <dbReference type="Proteomes" id="UP000623172"/>
    </source>
</evidence>